<proteinExistence type="predicted"/>
<evidence type="ECO:0000313" key="1">
    <source>
        <dbReference type="Proteomes" id="UP000025227"/>
    </source>
</evidence>
<organism evidence="1 2">
    <name type="scientific">Haemonchus contortus</name>
    <name type="common">Barber pole worm</name>
    <dbReference type="NCBI Taxonomy" id="6289"/>
    <lineage>
        <taxon>Eukaryota</taxon>
        <taxon>Metazoa</taxon>
        <taxon>Ecdysozoa</taxon>
        <taxon>Nematoda</taxon>
        <taxon>Chromadorea</taxon>
        <taxon>Rhabditida</taxon>
        <taxon>Rhabditina</taxon>
        <taxon>Rhabditomorpha</taxon>
        <taxon>Strongyloidea</taxon>
        <taxon>Trichostrongylidae</taxon>
        <taxon>Haemonchus</taxon>
    </lineage>
</organism>
<keyword evidence="1" id="KW-1185">Reference proteome</keyword>
<dbReference type="WBParaSite" id="HCON_00184000-00001">
    <property type="protein sequence ID" value="HCON_00184000-00001"/>
    <property type="gene ID" value="HCON_00184000"/>
</dbReference>
<reference evidence="2" key="1">
    <citation type="submission" date="2020-12" db="UniProtKB">
        <authorList>
            <consortium name="WormBaseParasite"/>
        </authorList>
    </citation>
    <scope>IDENTIFICATION</scope>
    <source>
        <strain evidence="2">MHco3</strain>
    </source>
</reference>
<dbReference type="Proteomes" id="UP000025227">
    <property type="component" value="Unplaced"/>
</dbReference>
<sequence>MSNSKLRGERHNLPILVSLEHCHKPAIYERSTSKDRESYRVLWNDLYQENTEQKTENRTGFKLEDNYGRHRLKSLQVALQRNPEQCRCQSDDLAGVYYMPHAGVYPSIKVPLRMNFDACSKKKGKLPLIDDIEKSTSFINKIHDILLTSQTSKIVFKCDTEAAFTQVRLGEHHKDTIKTFEVLAAERYPNTFLQKIT</sequence>
<dbReference type="OrthoDB" id="5875692at2759"/>
<evidence type="ECO:0000313" key="2">
    <source>
        <dbReference type="WBParaSite" id="HCON_00184000-00001"/>
    </source>
</evidence>
<protein>
    <submittedName>
        <fullName evidence="2">Reverse transcriptase domain-containing protein</fullName>
    </submittedName>
</protein>
<dbReference type="AlphaFoldDB" id="A0A7I4Z422"/>
<accession>A0A7I4Z422</accession>
<name>A0A7I4Z422_HAECO</name>